<protein>
    <submittedName>
        <fullName evidence="18">Cadmium-translocating P-type ATPase</fullName>
        <ecNumber evidence="18">3.6.3.3</ecNumber>
    </submittedName>
</protein>
<dbReference type="SUPFAM" id="SSF56784">
    <property type="entry name" value="HAD-like"/>
    <property type="match status" value="1"/>
</dbReference>
<keyword evidence="5" id="KW-0597">Phosphoprotein</keyword>
<dbReference type="Gene3D" id="3.30.70.100">
    <property type="match status" value="1"/>
</dbReference>
<dbReference type="Pfam" id="PF00403">
    <property type="entry name" value="HMA"/>
    <property type="match status" value="1"/>
</dbReference>
<dbReference type="InterPro" id="IPR059000">
    <property type="entry name" value="ATPase_P-type_domA"/>
</dbReference>
<dbReference type="Proteomes" id="UP000503336">
    <property type="component" value="Chromosome"/>
</dbReference>
<keyword evidence="14 15" id="KW-0472">Membrane</keyword>
<feature type="region of interest" description="Disordered" evidence="16">
    <location>
        <begin position="1"/>
        <end position="22"/>
    </location>
</feature>
<gene>
    <name evidence="18" type="primary">cadA</name>
    <name evidence="18" type="ORF">G5B40_11500</name>
</gene>
<evidence type="ECO:0000256" key="11">
    <source>
        <dbReference type="ARBA" id="ARBA00022967"/>
    </source>
</evidence>
<comment type="similarity">
    <text evidence="2 15">Belongs to the cation transport ATPase (P-type) (TC 3.A.3) family. Type IB subfamily.</text>
</comment>
<dbReference type="SUPFAM" id="SSF55008">
    <property type="entry name" value="HMA, heavy metal-associated domain"/>
    <property type="match status" value="1"/>
</dbReference>
<evidence type="ECO:0000256" key="13">
    <source>
        <dbReference type="ARBA" id="ARBA00023065"/>
    </source>
</evidence>
<feature type="domain" description="HMA" evidence="17">
    <location>
        <begin position="30"/>
        <end position="96"/>
    </location>
</feature>
<sequence length="745" mass="76839">MSETEREEAGGGRSGAERRASVRAAPDGSGLCVISVPGVRCSGCVASIERALRACPDVVFARVNLTLRRACVTLRSADVDPSPVFEALSALGYEGQPIDLAEETGGPDRGASRDLLRAIAVAGFGAMNVMLLSVAVWSGAEGATRETFHLISGMIAVPVVAYAGRPFFRSAFAALRSGRLNMDVPIALAVLLALALSLAELARGGEHVFFDAAVTLLFFLLTGRYLDQLMRERALSAVTGLARLAPKGAMARMPDGSLRWTPLDAITAGMALYIGPGERAPVDIRVLTGETDVDRSLVTGEAMPVTAGAGAVLEAGTLNLTGGIEATALRTAEESFLAEMTRMLSAAESGRGAYVRIADRAARLYAPVVHLLALATFIGWILATGDWRISIFVAISVLIITCPCALGLAVPVAHVVAAGRLMRDGVLMKDGSALERLAEIDLAVFDKTGTLTTGAARVSRAPLGAADRGAAKALALHSAHPAARAIAADLPDSPSDARDVNETPGFGIEGVVSGRRARLGRPDWVAEIAAGPAAEAAPAFAFEGAAASAFALSEDLRPGARTAIAMLRAAGVPTIMLTGDERRRAARVAELAGVESFRAGATPAEKVACLEAFRAEGRRTLMVGDGLNDTAALAAAHVSMAPSDAADAGRAAADFVFLRDDLGAVPMTRKVAKATARTVRQNFGLAIAYNCIAIPLAAAGMVTPLVAALAMSASSIVVIGNSLRLNAKEPAPANAATNSLRTATA</sequence>
<dbReference type="PANTHER" id="PTHR43520:SF5">
    <property type="entry name" value="CATION-TRANSPORTING P-TYPE ATPASE-RELATED"/>
    <property type="match status" value="1"/>
</dbReference>
<evidence type="ECO:0000256" key="15">
    <source>
        <dbReference type="RuleBase" id="RU362081"/>
    </source>
</evidence>
<dbReference type="PROSITE" id="PS50846">
    <property type="entry name" value="HMA_2"/>
    <property type="match status" value="1"/>
</dbReference>
<organism evidence="18 19">
    <name type="scientific">Pikeienuella piscinae</name>
    <dbReference type="NCBI Taxonomy" id="2748098"/>
    <lineage>
        <taxon>Bacteria</taxon>
        <taxon>Pseudomonadati</taxon>
        <taxon>Pseudomonadota</taxon>
        <taxon>Alphaproteobacteria</taxon>
        <taxon>Rhodobacterales</taxon>
        <taxon>Paracoccaceae</taxon>
        <taxon>Pikeienuella</taxon>
    </lineage>
</organism>
<dbReference type="PROSITE" id="PS01047">
    <property type="entry name" value="HMA_1"/>
    <property type="match status" value="1"/>
</dbReference>
<evidence type="ECO:0000256" key="12">
    <source>
        <dbReference type="ARBA" id="ARBA00022989"/>
    </source>
</evidence>
<keyword evidence="18" id="KW-0378">Hydrolase</keyword>
<keyword evidence="9 15" id="KW-0067">ATP-binding</keyword>
<keyword evidence="6 15" id="KW-0812">Transmembrane</keyword>
<dbReference type="GO" id="GO:0016887">
    <property type="term" value="F:ATP hydrolysis activity"/>
    <property type="evidence" value="ECO:0007669"/>
    <property type="project" value="InterPro"/>
</dbReference>
<dbReference type="GO" id="GO:0005507">
    <property type="term" value="F:copper ion binding"/>
    <property type="evidence" value="ECO:0007669"/>
    <property type="project" value="TreeGrafter"/>
</dbReference>
<keyword evidence="13" id="KW-0406">Ion transport</keyword>
<dbReference type="CDD" id="cd00371">
    <property type="entry name" value="HMA"/>
    <property type="match status" value="1"/>
</dbReference>
<dbReference type="PROSITE" id="PS01229">
    <property type="entry name" value="COF_2"/>
    <property type="match status" value="1"/>
</dbReference>
<dbReference type="InterPro" id="IPR036412">
    <property type="entry name" value="HAD-like_sf"/>
</dbReference>
<name>A0A7L5BX54_9RHOB</name>
<dbReference type="EC" id="3.6.3.3" evidence="18"/>
<feature type="transmembrane region" description="Helical" evidence="15">
    <location>
        <begin position="180"/>
        <end position="202"/>
    </location>
</feature>
<keyword evidence="19" id="KW-1185">Reference proteome</keyword>
<dbReference type="Gene3D" id="2.70.150.10">
    <property type="entry name" value="Calcium-transporting ATPase, cytoplasmic transduction domain A"/>
    <property type="match status" value="1"/>
</dbReference>
<evidence type="ECO:0000313" key="18">
    <source>
        <dbReference type="EMBL" id="QIE56021.1"/>
    </source>
</evidence>
<dbReference type="InterPro" id="IPR006121">
    <property type="entry name" value="HMA_dom"/>
</dbReference>
<accession>A0A7L5BX54</accession>
<dbReference type="InterPro" id="IPR027256">
    <property type="entry name" value="P-typ_ATPase_IB"/>
</dbReference>
<dbReference type="PANTHER" id="PTHR43520">
    <property type="entry name" value="ATP7, ISOFORM B"/>
    <property type="match status" value="1"/>
</dbReference>
<proteinExistence type="inferred from homology"/>
<evidence type="ECO:0000256" key="5">
    <source>
        <dbReference type="ARBA" id="ARBA00022553"/>
    </source>
</evidence>
<evidence type="ECO:0000259" key="17">
    <source>
        <dbReference type="PROSITE" id="PS50846"/>
    </source>
</evidence>
<dbReference type="GO" id="GO:0043682">
    <property type="term" value="F:P-type divalent copper transporter activity"/>
    <property type="evidence" value="ECO:0007669"/>
    <property type="project" value="TreeGrafter"/>
</dbReference>
<evidence type="ECO:0000256" key="16">
    <source>
        <dbReference type="SAM" id="MobiDB-lite"/>
    </source>
</evidence>
<dbReference type="InterPro" id="IPR001757">
    <property type="entry name" value="P_typ_ATPase"/>
</dbReference>
<feature type="transmembrane region" description="Helical" evidence="15">
    <location>
        <begin position="364"/>
        <end position="383"/>
    </location>
</feature>
<evidence type="ECO:0000256" key="3">
    <source>
        <dbReference type="ARBA" id="ARBA00022448"/>
    </source>
</evidence>
<evidence type="ECO:0000256" key="10">
    <source>
        <dbReference type="ARBA" id="ARBA00022842"/>
    </source>
</evidence>
<keyword evidence="12 15" id="KW-1133">Transmembrane helix</keyword>
<dbReference type="NCBIfam" id="TIGR01494">
    <property type="entry name" value="ATPase_P-type"/>
    <property type="match status" value="2"/>
</dbReference>
<dbReference type="GO" id="GO:0005524">
    <property type="term" value="F:ATP binding"/>
    <property type="evidence" value="ECO:0007669"/>
    <property type="project" value="UniProtKB-UniRule"/>
</dbReference>
<dbReference type="InterPro" id="IPR017969">
    <property type="entry name" value="Heavy-metal-associated_CS"/>
</dbReference>
<keyword evidence="3" id="KW-0813">Transport</keyword>
<dbReference type="AlphaFoldDB" id="A0A7L5BX54"/>
<dbReference type="InterPro" id="IPR023214">
    <property type="entry name" value="HAD_sf"/>
</dbReference>
<evidence type="ECO:0000256" key="9">
    <source>
        <dbReference type="ARBA" id="ARBA00022840"/>
    </source>
</evidence>
<dbReference type="InterPro" id="IPR023299">
    <property type="entry name" value="ATPase_P-typ_cyto_dom_N"/>
</dbReference>
<dbReference type="GO" id="GO:0005886">
    <property type="term" value="C:plasma membrane"/>
    <property type="evidence" value="ECO:0007669"/>
    <property type="project" value="UniProtKB-SubCell"/>
</dbReference>
<dbReference type="PRINTS" id="PR00943">
    <property type="entry name" value="CUATPASE"/>
</dbReference>
<dbReference type="KEGG" id="hdh:G5B40_11500"/>
<evidence type="ECO:0000256" key="2">
    <source>
        <dbReference type="ARBA" id="ARBA00006024"/>
    </source>
</evidence>
<dbReference type="RefSeq" id="WP_165098691.1">
    <property type="nucleotide sequence ID" value="NZ_CP049056.1"/>
</dbReference>
<dbReference type="NCBIfam" id="TIGR01512">
    <property type="entry name" value="ATPase-IB2_Cd"/>
    <property type="match status" value="1"/>
</dbReference>
<dbReference type="Gene3D" id="3.40.50.1000">
    <property type="entry name" value="HAD superfamily/HAD-like"/>
    <property type="match status" value="1"/>
</dbReference>
<feature type="transmembrane region" description="Helical" evidence="15">
    <location>
        <begin position="389"/>
        <end position="413"/>
    </location>
</feature>
<feature type="transmembrane region" description="Helical" evidence="15">
    <location>
        <begin position="148"/>
        <end position="168"/>
    </location>
</feature>
<dbReference type="InterPro" id="IPR018303">
    <property type="entry name" value="ATPase_P-typ_P_site"/>
</dbReference>
<keyword evidence="11" id="KW-1278">Translocase</keyword>
<reference evidence="18 19" key="1">
    <citation type="submission" date="2020-02" db="EMBL/GenBank/DDBJ databases">
        <title>complete genome sequence of Rhodobacteraceae bacterium.</title>
        <authorList>
            <person name="Park J."/>
            <person name="Kim Y.-S."/>
            <person name="Kim K.-H."/>
        </authorList>
    </citation>
    <scope>NUCLEOTIDE SEQUENCE [LARGE SCALE GENOMIC DNA]</scope>
    <source>
        <strain evidence="18 19">RR4-56</strain>
    </source>
</reference>
<evidence type="ECO:0000256" key="6">
    <source>
        <dbReference type="ARBA" id="ARBA00022692"/>
    </source>
</evidence>
<evidence type="ECO:0000256" key="4">
    <source>
        <dbReference type="ARBA" id="ARBA00022475"/>
    </source>
</evidence>
<dbReference type="NCBIfam" id="TIGR01525">
    <property type="entry name" value="ATPase-IB_hvy"/>
    <property type="match status" value="1"/>
</dbReference>
<dbReference type="GO" id="GO:0055070">
    <property type="term" value="P:copper ion homeostasis"/>
    <property type="evidence" value="ECO:0007669"/>
    <property type="project" value="TreeGrafter"/>
</dbReference>
<keyword evidence="7 15" id="KW-0479">Metal-binding</keyword>
<dbReference type="SUPFAM" id="SSF81665">
    <property type="entry name" value="Calcium ATPase, transmembrane domain M"/>
    <property type="match status" value="1"/>
</dbReference>
<comment type="subcellular location">
    <subcellularLocation>
        <location evidence="1">Cell membrane</location>
        <topology evidence="1">Multi-pass membrane protein</topology>
    </subcellularLocation>
</comment>
<evidence type="ECO:0000313" key="19">
    <source>
        <dbReference type="Proteomes" id="UP000503336"/>
    </source>
</evidence>
<dbReference type="InterPro" id="IPR036163">
    <property type="entry name" value="HMA_dom_sf"/>
</dbReference>
<dbReference type="InterPro" id="IPR023298">
    <property type="entry name" value="ATPase_P-typ_TM_dom_sf"/>
</dbReference>
<dbReference type="Gene3D" id="3.40.1110.10">
    <property type="entry name" value="Calcium-transporting ATPase, cytoplasmic domain N"/>
    <property type="match status" value="1"/>
</dbReference>
<keyword evidence="10" id="KW-0460">Magnesium</keyword>
<dbReference type="NCBIfam" id="TIGR01511">
    <property type="entry name" value="ATPase-IB1_Cu"/>
    <property type="match status" value="1"/>
</dbReference>
<keyword evidence="8 15" id="KW-0547">Nucleotide-binding</keyword>
<dbReference type="PRINTS" id="PR00119">
    <property type="entry name" value="CATATPASE"/>
</dbReference>
<keyword evidence="4 15" id="KW-1003">Cell membrane</keyword>
<dbReference type="Pfam" id="PF00122">
    <property type="entry name" value="E1-E2_ATPase"/>
    <property type="match status" value="1"/>
</dbReference>
<evidence type="ECO:0000256" key="14">
    <source>
        <dbReference type="ARBA" id="ARBA00023136"/>
    </source>
</evidence>
<evidence type="ECO:0000256" key="8">
    <source>
        <dbReference type="ARBA" id="ARBA00022741"/>
    </source>
</evidence>
<evidence type="ECO:0000256" key="7">
    <source>
        <dbReference type="ARBA" id="ARBA00022723"/>
    </source>
</evidence>
<dbReference type="Pfam" id="PF00702">
    <property type="entry name" value="Hydrolase"/>
    <property type="match status" value="1"/>
</dbReference>
<feature type="compositionally biased region" description="Basic and acidic residues" evidence="16">
    <location>
        <begin position="7"/>
        <end position="20"/>
    </location>
</feature>
<dbReference type="InterPro" id="IPR008250">
    <property type="entry name" value="ATPase_P-typ_transduc_dom_A_sf"/>
</dbReference>
<dbReference type="SUPFAM" id="SSF81653">
    <property type="entry name" value="Calcium ATPase, transduction domain A"/>
    <property type="match status" value="1"/>
</dbReference>
<feature type="transmembrane region" description="Helical" evidence="15">
    <location>
        <begin position="208"/>
        <end position="226"/>
    </location>
</feature>
<feature type="transmembrane region" description="Helical" evidence="15">
    <location>
        <begin position="687"/>
        <end position="720"/>
    </location>
</feature>
<dbReference type="PROSITE" id="PS00154">
    <property type="entry name" value="ATPASE_E1_E2"/>
    <property type="match status" value="1"/>
</dbReference>
<feature type="transmembrane region" description="Helical" evidence="15">
    <location>
        <begin position="115"/>
        <end position="136"/>
    </location>
</feature>
<dbReference type="EMBL" id="CP049056">
    <property type="protein sequence ID" value="QIE56021.1"/>
    <property type="molecule type" value="Genomic_DNA"/>
</dbReference>
<evidence type="ECO:0000256" key="1">
    <source>
        <dbReference type="ARBA" id="ARBA00004651"/>
    </source>
</evidence>